<dbReference type="HOGENOM" id="CLU_058388_1_0_9"/>
<dbReference type="AlphaFoldDB" id="B0PAP5"/>
<reference evidence="1" key="1">
    <citation type="submission" date="2007-11" db="EMBL/GenBank/DDBJ databases">
        <authorList>
            <person name="Fulton L."/>
            <person name="Clifton S."/>
            <person name="Fulton B."/>
            <person name="Xu J."/>
            <person name="Minx P."/>
            <person name="Pepin K.H."/>
            <person name="Johnson M."/>
            <person name="Thiruvilangam P."/>
            <person name="Bhonagiri V."/>
            <person name="Nash W.E."/>
            <person name="Mardis E.R."/>
            <person name="Wilson R.K."/>
        </authorList>
    </citation>
    <scope>NUCLEOTIDE SEQUENCE [LARGE SCALE GENOMIC DNA]</scope>
    <source>
        <strain evidence="1">DSM 17241</strain>
    </source>
</reference>
<sequence>MALNYAEKWQPELIDILIQGTLTSPFITTNVRWLDAKTFHFTQMSTSGYKEHSRQGGWNRGTYSQTDVPFTVTHDRDVEFLVDKADVDETNKTASIQNITEVFISTRQVPETDAYFFSKVAALAKTANLSTSTALSGYTKENVFSKIKQAIGHAKLRRYKQGGGLICYVRTELMDLLELSSEFTSTVNLSQVASGGRSIETRVTSIDGVSILEVIDIDRFCDKFEFTNGFAPAADSHYINILVATPRTTFTVPKIASIYTFAPGEHTQGDGWLYQNRAYWDTFVMPNGVDGKVDSIYADVDTATVTSEDDGG</sequence>
<dbReference type="eggNOG" id="ENOG502Z7Z5">
    <property type="taxonomic scope" value="Bacteria"/>
</dbReference>
<proteinExistence type="predicted"/>
<comment type="caution">
    <text evidence="1">The sequence shown here is derived from an EMBL/GenBank/DDBJ whole genome shotgun (WGS) entry which is preliminary data.</text>
</comment>
<dbReference type="Proteomes" id="UP000003803">
    <property type="component" value="Unassembled WGS sequence"/>
</dbReference>
<accession>B0PAP5</accession>
<evidence type="ECO:0000313" key="2">
    <source>
        <dbReference type="Proteomes" id="UP000003803"/>
    </source>
</evidence>
<reference evidence="1" key="2">
    <citation type="submission" date="2013-09" db="EMBL/GenBank/DDBJ databases">
        <title>Draft genome sequence of Anaerotruncus colihominis(DSM 17241).</title>
        <authorList>
            <person name="Sudarsanam P."/>
            <person name="Ley R."/>
            <person name="Guruge J."/>
            <person name="Turnbaugh P.J."/>
            <person name="Mahowald M."/>
            <person name="Liep D."/>
            <person name="Gordon J."/>
        </authorList>
    </citation>
    <scope>NUCLEOTIDE SEQUENCE</scope>
    <source>
        <strain evidence="1">DSM 17241</strain>
    </source>
</reference>
<dbReference type="RefSeq" id="WP_006875140.1">
    <property type="nucleotide sequence ID" value="NZ_DS544183.1"/>
</dbReference>
<evidence type="ECO:0000313" key="1">
    <source>
        <dbReference type="EMBL" id="EDS11225.1"/>
    </source>
</evidence>
<gene>
    <name evidence="1" type="ORF">ANACOL_01845</name>
</gene>
<keyword evidence="2" id="KW-1185">Reference proteome</keyword>
<organism evidence="1 2">
    <name type="scientific">Anaerotruncus colihominis DSM 17241</name>
    <dbReference type="NCBI Taxonomy" id="445972"/>
    <lineage>
        <taxon>Bacteria</taxon>
        <taxon>Bacillati</taxon>
        <taxon>Bacillota</taxon>
        <taxon>Clostridia</taxon>
        <taxon>Eubacteriales</taxon>
        <taxon>Oscillospiraceae</taxon>
        <taxon>Anaerotruncus</taxon>
    </lineage>
</organism>
<dbReference type="EMBL" id="ABGD02000014">
    <property type="protein sequence ID" value="EDS11225.1"/>
    <property type="molecule type" value="Genomic_DNA"/>
</dbReference>
<protein>
    <submittedName>
        <fullName evidence="1">Uncharacterized protein</fullName>
    </submittedName>
</protein>
<name>B0PAP5_9FIRM</name>